<dbReference type="Gene3D" id="1.25.10.10">
    <property type="entry name" value="Leucine-rich Repeat Variant"/>
    <property type="match status" value="1"/>
</dbReference>
<proteinExistence type="predicted"/>
<dbReference type="InterPro" id="IPR016024">
    <property type="entry name" value="ARM-type_fold"/>
</dbReference>
<organism evidence="1 2">
    <name type="scientific">Panagrolaimus superbus</name>
    <dbReference type="NCBI Taxonomy" id="310955"/>
    <lineage>
        <taxon>Eukaryota</taxon>
        <taxon>Metazoa</taxon>
        <taxon>Ecdysozoa</taxon>
        <taxon>Nematoda</taxon>
        <taxon>Chromadorea</taxon>
        <taxon>Rhabditida</taxon>
        <taxon>Tylenchina</taxon>
        <taxon>Panagrolaimomorpha</taxon>
        <taxon>Panagrolaimoidea</taxon>
        <taxon>Panagrolaimidae</taxon>
        <taxon>Panagrolaimus</taxon>
    </lineage>
</organism>
<reference evidence="2" key="1">
    <citation type="submission" date="2022-11" db="UniProtKB">
        <authorList>
            <consortium name="WormBaseParasite"/>
        </authorList>
    </citation>
    <scope>IDENTIFICATION</scope>
</reference>
<dbReference type="SUPFAM" id="SSF48371">
    <property type="entry name" value="ARM repeat"/>
    <property type="match status" value="1"/>
</dbReference>
<sequence length="384" mass="43993">MNGINIFGSPNSSNTDRRDAAVLLYSEFSSRLVPNSILSKILSLITGIYVQQEVSQRWLIWPATRILHGIILFQHNSKALNLIIADHIPLICNVLISRCEHPSSEFEILISFISAFCMKSSAARQKVRSTSFPSTFIDLLGKRQIFINQFKYAGTLLSIMEEDDESFDYMVPNRKRLFTVFGDLLNPLSDLNVLKTAFLIFTFYFSKKVPERIEALVQDDRIIVNLFNFLTDMFLEQEIRIASLRSILHILSSQNERLPRKLLANGFVQKLGVAWNFLERKDFIWYFSGFMEFSSELRWAFVKNDQILTWVIFACYSDEHKDAEIAVSCISRLLSTLPEPFRTEFALAGLHNAVQENIDRIQSVVPRDSPTSSAGNNVFNFGSK</sequence>
<dbReference type="AlphaFoldDB" id="A0A914YFJ3"/>
<keyword evidence="1" id="KW-1185">Reference proteome</keyword>
<dbReference type="Proteomes" id="UP000887577">
    <property type="component" value="Unplaced"/>
</dbReference>
<dbReference type="WBParaSite" id="PSU_v2.g17529.t1">
    <property type="protein sequence ID" value="PSU_v2.g17529.t1"/>
    <property type="gene ID" value="PSU_v2.g17529"/>
</dbReference>
<name>A0A914YFJ3_9BILA</name>
<protein>
    <submittedName>
        <fullName evidence="2">Uncharacterized protein</fullName>
    </submittedName>
</protein>
<evidence type="ECO:0000313" key="2">
    <source>
        <dbReference type="WBParaSite" id="PSU_v2.g17529.t1"/>
    </source>
</evidence>
<evidence type="ECO:0000313" key="1">
    <source>
        <dbReference type="Proteomes" id="UP000887577"/>
    </source>
</evidence>
<dbReference type="InterPro" id="IPR011989">
    <property type="entry name" value="ARM-like"/>
</dbReference>
<accession>A0A914YFJ3</accession>